<reference evidence="1" key="1">
    <citation type="submission" date="2020-03" db="EMBL/GenBank/DDBJ databases">
        <title>The deep terrestrial virosphere.</title>
        <authorList>
            <person name="Holmfeldt K."/>
            <person name="Nilsson E."/>
            <person name="Simone D."/>
            <person name="Lopez-Fernandez M."/>
            <person name="Wu X."/>
            <person name="de Brujin I."/>
            <person name="Lundin D."/>
            <person name="Andersson A."/>
            <person name="Bertilsson S."/>
            <person name="Dopson M."/>
        </authorList>
    </citation>
    <scope>NUCLEOTIDE SEQUENCE</scope>
    <source>
        <strain evidence="1">TM448B03170</strain>
    </source>
</reference>
<name>A0A6M3XX28_9ZZZZ</name>
<gene>
    <name evidence="1" type="ORF">TM448B03170_0002</name>
</gene>
<sequence>MLGDNQFKNNKTPYQKERDKLIPLAVKEADNLCGPAPPLFEREEWNARWNRIYHNAMNRLWAERGNP</sequence>
<accession>A0A6M3XX28</accession>
<proteinExistence type="predicted"/>
<organism evidence="1">
    <name type="scientific">viral metagenome</name>
    <dbReference type="NCBI Taxonomy" id="1070528"/>
    <lineage>
        <taxon>unclassified sequences</taxon>
        <taxon>metagenomes</taxon>
        <taxon>organismal metagenomes</taxon>
    </lineage>
</organism>
<evidence type="ECO:0000313" key="1">
    <source>
        <dbReference type="EMBL" id="QJI02383.1"/>
    </source>
</evidence>
<protein>
    <submittedName>
        <fullName evidence="1">Uncharacterized protein</fullName>
    </submittedName>
</protein>
<dbReference type="EMBL" id="MT144997">
    <property type="protein sequence ID" value="QJI02383.1"/>
    <property type="molecule type" value="Genomic_DNA"/>
</dbReference>
<dbReference type="AlphaFoldDB" id="A0A6M3XX28"/>